<reference evidence="10" key="1">
    <citation type="journal article" date="2013" name="Science">
        <title>The Amborella genome and the evolution of flowering plants.</title>
        <authorList>
            <consortium name="Amborella Genome Project"/>
        </authorList>
    </citation>
    <scope>NUCLEOTIDE SEQUENCE [LARGE SCALE GENOMIC DNA]</scope>
</reference>
<dbReference type="HOGENOM" id="CLU_020370_1_0_1"/>
<evidence type="ECO:0000256" key="4">
    <source>
        <dbReference type="ARBA" id="ARBA00022692"/>
    </source>
</evidence>
<comment type="function">
    <text evidence="7">May be involved in iron transport and iron homeostasis.</text>
</comment>
<evidence type="ECO:0000256" key="7">
    <source>
        <dbReference type="RuleBase" id="RU365065"/>
    </source>
</evidence>
<keyword evidence="6 7" id="KW-0472">Membrane</keyword>
<dbReference type="Proteomes" id="UP000017836">
    <property type="component" value="Unassembled WGS sequence"/>
</dbReference>
<dbReference type="Pfam" id="PF06963">
    <property type="entry name" value="FPN1"/>
    <property type="match status" value="1"/>
</dbReference>
<evidence type="ECO:0000259" key="8">
    <source>
        <dbReference type="PROSITE" id="PS50846"/>
    </source>
</evidence>
<keyword evidence="5 7" id="KW-1133">Transmembrane helix</keyword>
<dbReference type="GO" id="GO:0005381">
    <property type="term" value="F:iron ion transmembrane transporter activity"/>
    <property type="evidence" value="ECO:0007669"/>
    <property type="project" value="UniProtKB-UniRule"/>
</dbReference>
<keyword evidence="7" id="KW-0406">Ion transport</keyword>
<dbReference type="GO" id="GO:0006826">
    <property type="term" value="P:iron ion transport"/>
    <property type="evidence" value="ECO:0000318"/>
    <property type="project" value="GO_Central"/>
</dbReference>
<dbReference type="GO" id="GO:0016020">
    <property type="term" value="C:membrane"/>
    <property type="evidence" value="ECO:0007669"/>
    <property type="project" value="UniProtKB-SubCell"/>
</dbReference>
<dbReference type="EMBL" id="KI397474">
    <property type="protein sequence ID" value="ERM95581.1"/>
    <property type="molecule type" value="Genomic_DNA"/>
</dbReference>
<dbReference type="SUPFAM" id="SSF103473">
    <property type="entry name" value="MFS general substrate transporter"/>
    <property type="match status" value="1"/>
</dbReference>
<dbReference type="Pfam" id="PF00403">
    <property type="entry name" value="HMA"/>
    <property type="match status" value="1"/>
</dbReference>
<dbReference type="CDD" id="cd00371">
    <property type="entry name" value="HMA"/>
    <property type="match status" value="1"/>
</dbReference>
<feature type="transmembrane region" description="Helical" evidence="7">
    <location>
        <begin position="164"/>
        <end position="186"/>
    </location>
</feature>
<comment type="subcellular location">
    <subcellularLocation>
        <location evidence="1 7">Membrane</location>
        <topology evidence="1 7">Multi-pass membrane protein</topology>
    </subcellularLocation>
</comment>
<dbReference type="PROSITE" id="PS50846">
    <property type="entry name" value="HMA_2"/>
    <property type="match status" value="1"/>
</dbReference>
<keyword evidence="4 7" id="KW-0812">Transmembrane</keyword>
<dbReference type="InterPro" id="IPR009716">
    <property type="entry name" value="Ferroportin-1"/>
</dbReference>
<dbReference type="OMA" id="VAMGHVM"/>
<feature type="transmembrane region" description="Helical" evidence="7">
    <location>
        <begin position="265"/>
        <end position="289"/>
    </location>
</feature>
<feature type="domain" description="HMA" evidence="8">
    <location>
        <begin position="451"/>
        <end position="514"/>
    </location>
</feature>
<sequence>MWEFSVGLYMINVWPDSLLLAAIYGVVETASIALLGSNVGDWVNRMTYKQVLQGWLLTQNFSFMLAGGTVFAVLSCNGLKSTNFPIFMVLVSLINIAGAVGALSTLAGTILVQREWIVVISGSQSSEILTQMNSVIRRIDLTCKLLAPVVTGFLISFISLKASAIAFALWTILSVWLEYWLLSSVYHGTPALMKKSRPEKTAKTNSDDSLSCSLDLEERGDSSSLEQRVHLTGQNEVHTSKRGIMTRLLKLPTIAGWLVYTRQDVLIPGVALSLLYFTVLSFGTLMTATLEWEGIPAYVIGIARGISAMIGISATLLYPILHSHLSSLRTGLWSIWAQWSLLLVSIASLWVQNTYLSAWMLMGGVASSRLGLWMFDLSVIQQMQDSVPEADRCVVGGVQNSLQSMMDLLGYVMGLIISNPKCSCVPRAEAPFSLRQVLKEVPLDEHITLKLEVVELRVGMHCERCIKAIKKAVKKIEDIETYKVDIELKKLTVTGNVTTEEVVRELNKIGKPATEWCDE</sequence>
<feature type="transmembrane region" description="Helical" evidence="7">
    <location>
        <begin position="55"/>
        <end position="74"/>
    </location>
</feature>
<evidence type="ECO:0000256" key="1">
    <source>
        <dbReference type="ARBA" id="ARBA00004141"/>
    </source>
</evidence>
<evidence type="ECO:0000256" key="5">
    <source>
        <dbReference type="ARBA" id="ARBA00022989"/>
    </source>
</evidence>
<proteinExistence type="inferred from homology"/>
<feature type="transmembrane region" description="Helical" evidence="7">
    <location>
        <begin position="141"/>
        <end position="158"/>
    </location>
</feature>
<accession>W1NJE1</accession>
<dbReference type="AlphaFoldDB" id="W1NJE1"/>
<feature type="transmembrane region" description="Helical" evidence="7">
    <location>
        <begin position="295"/>
        <end position="318"/>
    </location>
</feature>
<dbReference type="Gene3D" id="3.30.70.100">
    <property type="match status" value="1"/>
</dbReference>
<evidence type="ECO:0000256" key="3">
    <source>
        <dbReference type="ARBA" id="ARBA00022448"/>
    </source>
</evidence>
<evidence type="ECO:0000313" key="10">
    <source>
        <dbReference type="Proteomes" id="UP000017836"/>
    </source>
</evidence>
<feature type="transmembrane region" description="Helical" evidence="7">
    <location>
        <begin position="330"/>
        <end position="350"/>
    </location>
</feature>
<dbReference type="GO" id="GO:0046872">
    <property type="term" value="F:metal ion binding"/>
    <property type="evidence" value="ECO:0007669"/>
    <property type="project" value="InterPro"/>
</dbReference>
<keyword evidence="3 7" id="KW-0813">Transport</keyword>
<name>W1NJE1_AMBTC</name>
<evidence type="ECO:0000256" key="6">
    <source>
        <dbReference type="ARBA" id="ARBA00023136"/>
    </source>
</evidence>
<evidence type="ECO:0000256" key="2">
    <source>
        <dbReference type="ARBA" id="ARBA00006279"/>
    </source>
</evidence>
<gene>
    <name evidence="9" type="ORF">AMTR_s00023p00108990</name>
</gene>
<dbReference type="CDD" id="cd17480">
    <property type="entry name" value="MFS_SLC40A1_like"/>
    <property type="match status" value="1"/>
</dbReference>
<dbReference type="Gramene" id="ERM95581">
    <property type="protein sequence ID" value="ERM95581"/>
    <property type="gene ID" value="AMTR_s00023p00108990"/>
</dbReference>
<comment type="similarity">
    <text evidence="2 7">Belongs to the ferroportin (FP) (TC 2.A.100) family. SLC40A subfamily.</text>
</comment>
<dbReference type="eggNOG" id="KOG1603">
    <property type="taxonomic scope" value="Eukaryota"/>
</dbReference>
<dbReference type="eggNOG" id="KOG2601">
    <property type="taxonomic scope" value="Eukaryota"/>
</dbReference>
<protein>
    <recommendedName>
        <fullName evidence="7">Solute carrier family 40 member</fullName>
    </recommendedName>
</protein>
<dbReference type="InterPro" id="IPR036259">
    <property type="entry name" value="MFS_trans_sf"/>
</dbReference>
<dbReference type="Gene3D" id="1.20.1250.20">
    <property type="entry name" value="MFS general substrate transporter like domains"/>
    <property type="match status" value="1"/>
</dbReference>
<dbReference type="SUPFAM" id="SSF55008">
    <property type="entry name" value="HMA, heavy metal-associated domain"/>
    <property type="match status" value="1"/>
</dbReference>
<dbReference type="InterPro" id="IPR006121">
    <property type="entry name" value="HMA_dom"/>
</dbReference>
<comment type="caution">
    <text evidence="7">Lacks conserved residue(s) required for the propagation of feature annotation.</text>
</comment>
<dbReference type="PANTHER" id="PTHR11660">
    <property type="entry name" value="SOLUTE CARRIER FAMILY 40 MEMBER"/>
    <property type="match status" value="1"/>
</dbReference>
<organism evidence="9 10">
    <name type="scientific">Amborella trichopoda</name>
    <dbReference type="NCBI Taxonomy" id="13333"/>
    <lineage>
        <taxon>Eukaryota</taxon>
        <taxon>Viridiplantae</taxon>
        <taxon>Streptophyta</taxon>
        <taxon>Embryophyta</taxon>
        <taxon>Tracheophyta</taxon>
        <taxon>Spermatophyta</taxon>
        <taxon>Magnoliopsida</taxon>
        <taxon>Amborellales</taxon>
        <taxon>Amborellaceae</taxon>
        <taxon>Amborella</taxon>
    </lineage>
</organism>
<dbReference type="PANTHER" id="PTHR11660:SF57">
    <property type="entry name" value="SOLUTE CARRIER FAMILY 40 MEMBER"/>
    <property type="match status" value="1"/>
</dbReference>
<evidence type="ECO:0000313" key="9">
    <source>
        <dbReference type="EMBL" id="ERM95581.1"/>
    </source>
</evidence>
<keyword evidence="10" id="KW-1185">Reference proteome</keyword>
<dbReference type="InterPro" id="IPR036163">
    <property type="entry name" value="HMA_dom_sf"/>
</dbReference>
<feature type="transmembrane region" description="Helical" evidence="7">
    <location>
        <begin position="86"/>
        <end position="112"/>
    </location>
</feature>
<feature type="transmembrane region" description="Helical" evidence="7">
    <location>
        <begin position="20"/>
        <end position="43"/>
    </location>
</feature>